<feature type="domain" description="DUF1553" evidence="3">
    <location>
        <begin position="709"/>
        <end position="958"/>
    </location>
</feature>
<dbReference type="PANTHER" id="PTHR35889:SF3">
    <property type="entry name" value="F-BOX DOMAIN-CONTAINING PROTEIN"/>
    <property type="match status" value="1"/>
</dbReference>
<dbReference type="Proteomes" id="UP000225740">
    <property type="component" value="Unassembled WGS sequence"/>
</dbReference>
<comment type="caution">
    <text evidence="5">The sequence shown here is derived from an EMBL/GenBank/DDBJ whole genome shotgun (WGS) entry which is preliminary data.</text>
</comment>
<dbReference type="Pfam" id="PF07587">
    <property type="entry name" value="PSD1"/>
    <property type="match status" value="1"/>
</dbReference>
<dbReference type="OrthoDB" id="127107at2"/>
<dbReference type="GO" id="GO:0016853">
    <property type="term" value="F:isomerase activity"/>
    <property type="evidence" value="ECO:0007669"/>
    <property type="project" value="UniProtKB-KW"/>
</dbReference>
<keyword evidence="1" id="KW-0175">Coiled coil</keyword>
<feature type="domain" description="DUF1549" evidence="2">
    <location>
        <begin position="161"/>
        <end position="366"/>
    </location>
</feature>
<evidence type="ECO:0000259" key="2">
    <source>
        <dbReference type="Pfam" id="PF07583"/>
    </source>
</evidence>
<dbReference type="InterPro" id="IPR011444">
    <property type="entry name" value="DUF1549"/>
</dbReference>
<name>A0A2G1W918_9BACT</name>
<evidence type="ECO:0000313" key="5">
    <source>
        <dbReference type="EMBL" id="PHQ35511.1"/>
    </source>
</evidence>
<dbReference type="RefSeq" id="WP_099260713.1">
    <property type="nucleotide sequence ID" value="NZ_NIZW01000007.1"/>
</dbReference>
<protein>
    <submittedName>
        <fullName evidence="5">Peptidylprolyl isomerase</fullName>
    </submittedName>
</protein>
<dbReference type="GeneID" id="90608693"/>
<evidence type="ECO:0000256" key="1">
    <source>
        <dbReference type="SAM" id="Coils"/>
    </source>
</evidence>
<dbReference type="Pfam" id="PF07583">
    <property type="entry name" value="PSCyt2"/>
    <property type="match status" value="1"/>
</dbReference>
<evidence type="ECO:0000259" key="3">
    <source>
        <dbReference type="Pfam" id="PF07587"/>
    </source>
</evidence>
<evidence type="ECO:0000313" key="6">
    <source>
        <dbReference type="Proteomes" id="UP000225740"/>
    </source>
</evidence>
<dbReference type="AlphaFoldDB" id="A0A2G1W918"/>
<dbReference type="InterPro" id="IPR022655">
    <property type="entry name" value="DUF1553"/>
</dbReference>
<dbReference type="EMBL" id="NIZW01000007">
    <property type="protein sequence ID" value="PHQ35511.1"/>
    <property type="molecule type" value="Genomic_DNA"/>
</dbReference>
<accession>A0A2G1W918</accession>
<keyword evidence="6" id="KW-1185">Reference proteome</keyword>
<dbReference type="GO" id="GO:0009055">
    <property type="term" value="F:electron transfer activity"/>
    <property type="evidence" value="ECO:0007669"/>
    <property type="project" value="InterPro"/>
</dbReference>
<proteinExistence type="predicted"/>
<dbReference type="SUPFAM" id="SSF46626">
    <property type="entry name" value="Cytochrome c"/>
    <property type="match status" value="1"/>
</dbReference>
<dbReference type="InterPro" id="IPR011429">
    <property type="entry name" value="Cyt_c_Planctomycete-type"/>
</dbReference>
<dbReference type="InterPro" id="IPR036909">
    <property type="entry name" value="Cyt_c-like_dom_sf"/>
</dbReference>
<gene>
    <name evidence="5" type="ORF">CEE69_11015</name>
</gene>
<feature type="coiled-coil region" evidence="1">
    <location>
        <begin position="384"/>
        <end position="411"/>
    </location>
</feature>
<reference evidence="5 6" key="1">
    <citation type="submission" date="2017-06" db="EMBL/GenBank/DDBJ databases">
        <title>Description of Rhodopirellula bahusiensis sp. nov.</title>
        <authorList>
            <person name="Kizina J."/>
            <person name="Harder J."/>
        </authorList>
    </citation>
    <scope>NUCLEOTIDE SEQUENCE [LARGE SCALE GENOMIC DNA]</scope>
    <source>
        <strain evidence="5 6">SWK21</strain>
    </source>
</reference>
<dbReference type="GO" id="GO:0020037">
    <property type="term" value="F:heme binding"/>
    <property type="evidence" value="ECO:0007669"/>
    <property type="project" value="InterPro"/>
</dbReference>
<sequence length="1021" mass="115066">MRSLLGLLLTIAFALGIVENVVLAEPSDEAQTSVSATDRPLSFNRDIRPILTDRCFACHGLDANTVEAGLRLDVREAAMEFGAIVPRDAESSEMFLRITSDDDDLVMPPSELHKPLSDAEIDLVRRWINEGAPYEAHWAYTPLPSNVARPPVNTAWGENWIDQFVARGLQDASVSPSPKADPTTLIRRLSLDLTGLPPTPEEVEAFEKDHSNESYERLIDRLLSSSRFGERMAIYWLDLVRYADTVGYHGDQNVSHSPYRDYVIDAFNSNMPYDQFVREQLAGDLLPNPTIDQLVASGYNRLNQTTEEGGAQPKEYLSIYFADRVRNVSQVFMGATVGCAQCHDHKYDPYTAKDFYSLGAFFADIEERGKYSQRERPPQIPVPNEEQQAQLDALRLKVTEAEASLESITQEQLASQPEWEARAIESIKQSKFQAEEHTWVDDQLSAGGTKSGEWNHVTADQHPVHSGETSRRQTGNGVIQHLFTDAKEPIEVKANTELFAWVYLDPQSPPKTIMLQWHGGPDDPSGWDHRAFWGDDKVGFGAKPQSWHGHKRMGDLPEAGKWIRMSVAAADVGFAPGKTIHGMAFTQFDGIVHWDQAGWIETDGFPSEIRAALLVDVEARTKDQIKQLRDCFVEHDPLITEQAETLKLARAQVSEFEKSIPTMVISRAVAPREIRILDRGNWMDESGEIVQPAIPEFLGELQIGERRATRLDLANWLCDSENVLTARTMVNRLWYLMFGRGICSSVDDLGGQGTFPSHPELLDHLAVEFIESGWDVQHLLKQIAMSATYRQTSNASPELEELDPFNELFARQGRFRVSAEMVRDTALMISGLLVEEIGGPSVKPYQPEGYYDQLNFPRRNYVPDQGDNQYRRGVYTHWQRTFLHPMLKAFDAPSREECTAIRAQSNTPLQALTLLNDPTFIEAATMFASRIMREGGTTVDERIEWAYRTAVSRPIDAVIAEELRTIQTEHLRHYVQEPDLAKALVSAGEQSSTAELDPVEWASWTSVARVILNLHETINRY</sequence>
<organism evidence="5 6">
    <name type="scientific">Rhodopirellula bahusiensis</name>
    <dbReference type="NCBI Taxonomy" id="2014065"/>
    <lineage>
        <taxon>Bacteria</taxon>
        <taxon>Pseudomonadati</taxon>
        <taxon>Planctomycetota</taxon>
        <taxon>Planctomycetia</taxon>
        <taxon>Pirellulales</taxon>
        <taxon>Pirellulaceae</taxon>
        <taxon>Rhodopirellula</taxon>
    </lineage>
</organism>
<feature type="domain" description="Cytochrome C Planctomycete-type" evidence="4">
    <location>
        <begin position="55"/>
        <end position="111"/>
    </location>
</feature>
<evidence type="ECO:0000259" key="4">
    <source>
        <dbReference type="Pfam" id="PF07635"/>
    </source>
</evidence>
<keyword evidence="5" id="KW-0413">Isomerase</keyword>
<dbReference type="PANTHER" id="PTHR35889">
    <property type="entry name" value="CYCLOINULO-OLIGOSACCHARIDE FRUCTANOTRANSFERASE-RELATED"/>
    <property type="match status" value="1"/>
</dbReference>
<dbReference type="Pfam" id="PF07635">
    <property type="entry name" value="PSCyt1"/>
    <property type="match status" value="1"/>
</dbReference>